<keyword evidence="3" id="KW-0964">Secreted</keyword>
<dbReference type="InParanoid" id="B4LSN1"/>
<dbReference type="Gene3D" id="3.40.50.1820">
    <property type="entry name" value="alpha/beta hydrolase"/>
    <property type="match status" value="1"/>
</dbReference>
<dbReference type="HOGENOM" id="CLU_1788901_0_0_1"/>
<feature type="chain" id="PRO_5006457404" description="Lipase domain-containing protein" evidence="5">
    <location>
        <begin position="22"/>
        <end position="223"/>
    </location>
</feature>
<dbReference type="Pfam" id="PF00151">
    <property type="entry name" value="Lipase"/>
    <property type="match status" value="1"/>
</dbReference>
<evidence type="ECO:0000256" key="1">
    <source>
        <dbReference type="ARBA" id="ARBA00004613"/>
    </source>
</evidence>
<evidence type="ECO:0000313" key="7">
    <source>
        <dbReference type="EMBL" id="EDW63770.2"/>
    </source>
</evidence>
<evidence type="ECO:0000259" key="6">
    <source>
        <dbReference type="Pfam" id="PF00151"/>
    </source>
</evidence>
<dbReference type="PANTHER" id="PTHR11610">
    <property type="entry name" value="LIPASE"/>
    <property type="match status" value="1"/>
</dbReference>
<keyword evidence="5" id="KW-0732">Signal</keyword>
<evidence type="ECO:0000256" key="4">
    <source>
        <dbReference type="RuleBase" id="RU004262"/>
    </source>
</evidence>
<keyword evidence="8" id="KW-1185">Reference proteome</keyword>
<dbReference type="GO" id="GO:0016298">
    <property type="term" value="F:lipase activity"/>
    <property type="evidence" value="ECO:0007669"/>
    <property type="project" value="InterPro"/>
</dbReference>
<reference evidence="7 8" key="1">
    <citation type="journal article" date="2007" name="Nature">
        <title>Evolution of genes and genomes on the Drosophila phylogeny.</title>
        <authorList>
            <consortium name="Drosophila 12 Genomes Consortium"/>
            <person name="Clark A.G."/>
            <person name="Eisen M.B."/>
            <person name="Smith D.R."/>
            <person name="Bergman C.M."/>
            <person name="Oliver B."/>
            <person name="Markow T.A."/>
            <person name="Kaufman T.C."/>
            <person name="Kellis M."/>
            <person name="Gelbart W."/>
            <person name="Iyer V.N."/>
            <person name="Pollard D.A."/>
            <person name="Sackton T.B."/>
            <person name="Larracuente A.M."/>
            <person name="Singh N.D."/>
            <person name="Abad J.P."/>
            <person name="Abt D.N."/>
            <person name="Adryan B."/>
            <person name="Aguade M."/>
            <person name="Akashi H."/>
            <person name="Anderson W.W."/>
            <person name="Aquadro C.F."/>
            <person name="Ardell D.H."/>
            <person name="Arguello R."/>
            <person name="Artieri C.G."/>
            <person name="Barbash D.A."/>
            <person name="Barker D."/>
            <person name="Barsanti P."/>
            <person name="Batterham P."/>
            <person name="Batzoglou S."/>
            <person name="Begun D."/>
            <person name="Bhutkar A."/>
            <person name="Blanco E."/>
            <person name="Bosak S.A."/>
            <person name="Bradley R.K."/>
            <person name="Brand A.D."/>
            <person name="Brent M.R."/>
            <person name="Brooks A.N."/>
            <person name="Brown R.H."/>
            <person name="Butlin R.K."/>
            <person name="Caggese C."/>
            <person name="Calvi B.R."/>
            <person name="Bernardo de Carvalho A."/>
            <person name="Caspi A."/>
            <person name="Castrezana S."/>
            <person name="Celniker S.E."/>
            <person name="Chang J.L."/>
            <person name="Chapple C."/>
            <person name="Chatterji S."/>
            <person name="Chinwalla A."/>
            <person name="Civetta A."/>
            <person name="Clifton S.W."/>
            <person name="Comeron J.M."/>
            <person name="Costello J.C."/>
            <person name="Coyne J.A."/>
            <person name="Daub J."/>
            <person name="David R.G."/>
            <person name="Delcher A.L."/>
            <person name="Delehaunty K."/>
            <person name="Do C.B."/>
            <person name="Ebling H."/>
            <person name="Edwards K."/>
            <person name="Eickbush T."/>
            <person name="Evans J.D."/>
            <person name="Filipski A."/>
            <person name="Findeiss S."/>
            <person name="Freyhult E."/>
            <person name="Fulton L."/>
            <person name="Fulton R."/>
            <person name="Garcia A.C."/>
            <person name="Gardiner A."/>
            <person name="Garfield D.A."/>
            <person name="Garvin B.E."/>
            <person name="Gibson G."/>
            <person name="Gilbert D."/>
            <person name="Gnerre S."/>
            <person name="Godfrey J."/>
            <person name="Good R."/>
            <person name="Gotea V."/>
            <person name="Gravely B."/>
            <person name="Greenberg A.J."/>
            <person name="Griffiths-Jones S."/>
            <person name="Gross S."/>
            <person name="Guigo R."/>
            <person name="Gustafson E.A."/>
            <person name="Haerty W."/>
            <person name="Hahn M.W."/>
            <person name="Halligan D.L."/>
            <person name="Halpern A.L."/>
            <person name="Halter G.M."/>
            <person name="Han M.V."/>
            <person name="Heger A."/>
            <person name="Hillier L."/>
            <person name="Hinrichs A.S."/>
            <person name="Holmes I."/>
            <person name="Hoskins R.A."/>
            <person name="Hubisz M.J."/>
            <person name="Hultmark D."/>
            <person name="Huntley M.A."/>
            <person name="Jaffe D.B."/>
            <person name="Jagadeeshan S."/>
            <person name="Jeck W.R."/>
            <person name="Johnson J."/>
            <person name="Jones C.D."/>
            <person name="Jordan W.C."/>
            <person name="Karpen G.H."/>
            <person name="Kataoka E."/>
            <person name="Keightley P.D."/>
            <person name="Kheradpour P."/>
            <person name="Kirkness E.F."/>
            <person name="Koerich L.B."/>
            <person name="Kristiansen K."/>
            <person name="Kudrna D."/>
            <person name="Kulathinal R.J."/>
            <person name="Kumar S."/>
            <person name="Kwok R."/>
            <person name="Lander E."/>
            <person name="Langley C.H."/>
            <person name="Lapoint R."/>
            <person name="Lazzaro B.P."/>
            <person name="Lee S.J."/>
            <person name="Levesque L."/>
            <person name="Li R."/>
            <person name="Lin C.F."/>
            <person name="Lin M.F."/>
            <person name="Lindblad-Toh K."/>
            <person name="Llopart A."/>
            <person name="Long M."/>
            <person name="Low L."/>
            <person name="Lozovsky E."/>
            <person name="Lu J."/>
            <person name="Luo M."/>
            <person name="Machado C.A."/>
            <person name="Makalowski W."/>
            <person name="Marzo M."/>
            <person name="Matsuda M."/>
            <person name="Matzkin L."/>
            <person name="McAllister B."/>
            <person name="McBride C.S."/>
            <person name="McKernan B."/>
            <person name="McKernan K."/>
            <person name="Mendez-Lago M."/>
            <person name="Minx P."/>
            <person name="Mollenhauer M.U."/>
            <person name="Montooth K."/>
            <person name="Mount S.M."/>
            <person name="Mu X."/>
            <person name="Myers E."/>
            <person name="Negre B."/>
            <person name="Newfeld S."/>
            <person name="Nielsen R."/>
            <person name="Noor M.A."/>
            <person name="O'Grady P."/>
            <person name="Pachter L."/>
            <person name="Papaceit M."/>
            <person name="Parisi M.J."/>
            <person name="Parisi M."/>
            <person name="Parts L."/>
            <person name="Pedersen J.S."/>
            <person name="Pesole G."/>
            <person name="Phillippy A.M."/>
            <person name="Ponting C.P."/>
            <person name="Pop M."/>
            <person name="Porcelli D."/>
            <person name="Powell J.R."/>
            <person name="Prohaska S."/>
            <person name="Pruitt K."/>
            <person name="Puig M."/>
            <person name="Quesneville H."/>
            <person name="Ram K.R."/>
            <person name="Rand D."/>
            <person name="Rasmussen M.D."/>
            <person name="Reed L.K."/>
            <person name="Reenan R."/>
            <person name="Reily A."/>
            <person name="Remington K.A."/>
            <person name="Rieger T.T."/>
            <person name="Ritchie M.G."/>
            <person name="Robin C."/>
            <person name="Rogers Y.H."/>
            <person name="Rohde C."/>
            <person name="Rozas J."/>
            <person name="Rubenfield M.J."/>
            <person name="Ruiz A."/>
            <person name="Russo S."/>
            <person name="Salzberg S.L."/>
            <person name="Sanchez-Gracia A."/>
            <person name="Saranga D.J."/>
            <person name="Sato H."/>
            <person name="Schaeffer S.W."/>
            <person name="Schatz M.C."/>
            <person name="Schlenke T."/>
            <person name="Schwartz R."/>
            <person name="Segarra C."/>
            <person name="Singh R.S."/>
            <person name="Sirot L."/>
            <person name="Sirota M."/>
            <person name="Sisneros N.B."/>
            <person name="Smith C.D."/>
            <person name="Smith T.F."/>
            <person name="Spieth J."/>
            <person name="Stage D.E."/>
            <person name="Stark A."/>
            <person name="Stephan W."/>
            <person name="Strausberg R.L."/>
            <person name="Strempel S."/>
            <person name="Sturgill D."/>
            <person name="Sutton G."/>
            <person name="Sutton G.G."/>
            <person name="Tao W."/>
            <person name="Teichmann S."/>
            <person name="Tobari Y.N."/>
            <person name="Tomimura Y."/>
            <person name="Tsolas J.M."/>
            <person name="Valente V.L."/>
            <person name="Venter E."/>
            <person name="Venter J.C."/>
            <person name="Vicario S."/>
            <person name="Vieira F.G."/>
            <person name="Vilella A.J."/>
            <person name="Villasante A."/>
            <person name="Walenz B."/>
            <person name="Wang J."/>
            <person name="Wasserman M."/>
            <person name="Watts T."/>
            <person name="Wilson D."/>
            <person name="Wilson R.K."/>
            <person name="Wing R.A."/>
            <person name="Wolfner M.F."/>
            <person name="Wong A."/>
            <person name="Wong G.K."/>
            <person name="Wu C.I."/>
            <person name="Wu G."/>
            <person name="Yamamoto D."/>
            <person name="Yang H.P."/>
            <person name="Yang S.P."/>
            <person name="Yorke J.A."/>
            <person name="Yoshida K."/>
            <person name="Zdobnov E."/>
            <person name="Zhang P."/>
            <person name="Zhang Y."/>
            <person name="Zimin A.V."/>
            <person name="Baldwin J."/>
            <person name="Abdouelleil A."/>
            <person name="Abdulkadir J."/>
            <person name="Abebe A."/>
            <person name="Abera B."/>
            <person name="Abreu J."/>
            <person name="Acer S.C."/>
            <person name="Aftuck L."/>
            <person name="Alexander A."/>
            <person name="An P."/>
            <person name="Anderson E."/>
            <person name="Anderson S."/>
            <person name="Arachi H."/>
            <person name="Azer M."/>
            <person name="Bachantsang P."/>
            <person name="Barry A."/>
            <person name="Bayul T."/>
            <person name="Berlin A."/>
            <person name="Bessette D."/>
            <person name="Bloom T."/>
            <person name="Blye J."/>
            <person name="Boguslavskiy L."/>
            <person name="Bonnet C."/>
            <person name="Boukhgalter B."/>
            <person name="Bourzgui I."/>
            <person name="Brown A."/>
            <person name="Cahill P."/>
            <person name="Channer S."/>
            <person name="Cheshatsang Y."/>
            <person name="Chuda L."/>
            <person name="Citroen M."/>
            <person name="Collymore A."/>
            <person name="Cooke P."/>
            <person name="Costello M."/>
            <person name="D'Aco K."/>
            <person name="Daza R."/>
            <person name="De Haan G."/>
            <person name="DeGray S."/>
            <person name="DeMaso C."/>
            <person name="Dhargay N."/>
            <person name="Dooley K."/>
            <person name="Dooley E."/>
            <person name="Doricent M."/>
            <person name="Dorje P."/>
            <person name="Dorjee K."/>
            <person name="Dupes A."/>
            <person name="Elong R."/>
            <person name="Falk J."/>
            <person name="Farina A."/>
            <person name="Faro S."/>
            <person name="Ferguson D."/>
            <person name="Fisher S."/>
            <person name="Foley C.D."/>
            <person name="Franke A."/>
            <person name="Friedrich D."/>
            <person name="Gadbois L."/>
            <person name="Gearin G."/>
            <person name="Gearin C.R."/>
            <person name="Giannoukos G."/>
            <person name="Goode T."/>
            <person name="Graham J."/>
            <person name="Grandbois E."/>
            <person name="Grewal S."/>
            <person name="Gyaltsen K."/>
            <person name="Hafez N."/>
            <person name="Hagos B."/>
            <person name="Hall J."/>
            <person name="Henson C."/>
            <person name="Hollinger A."/>
            <person name="Honan T."/>
            <person name="Huard M.D."/>
            <person name="Hughes L."/>
            <person name="Hurhula B."/>
            <person name="Husby M.E."/>
            <person name="Kamat A."/>
            <person name="Kanga B."/>
            <person name="Kashin S."/>
            <person name="Khazanovich D."/>
            <person name="Kisner P."/>
            <person name="Lance K."/>
            <person name="Lara M."/>
            <person name="Lee W."/>
            <person name="Lennon N."/>
            <person name="Letendre F."/>
            <person name="LeVine R."/>
            <person name="Lipovsky A."/>
            <person name="Liu X."/>
            <person name="Liu J."/>
            <person name="Liu S."/>
            <person name="Lokyitsang T."/>
            <person name="Lokyitsang Y."/>
            <person name="Lubonja R."/>
            <person name="Lui A."/>
            <person name="MacDonald P."/>
            <person name="Magnisalis V."/>
            <person name="Maru K."/>
            <person name="Matthews C."/>
            <person name="McCusker W."/>
            <person name="McDonough S."/>
            <person name="Mehta T."/>
            <person name="Meldrim J."/>
            <person name="Meneus L."/>
            <person name="Mihai O."/>
            <person name="Mihalev A."/>
            <person name="Mihova T."/>
            <person name="Mittelman R."/>
            <person name="Mlenga V."/>
            <person name="Montmayeur A."/>
            <person name="Mulrain L."/>
            <person name="Navidi A."/>
            <person name="Naylor J."/>
            <person name="Negash T."/>
            <person name="Nguyen T."/>
            <person name="Nguyen N."/>
            <person name="Nicol R."/>
            <person name="Norbu C."/>
            <person name="Norbu N."/>
            <person name="Novod N."/>
            <person name="O'Neill B."/>
            <person name="Osman S."/>
            <person name="Markiewicz E."/>
            <person name="Oyono O.L."/>
            <person name="Patti C."/>
            <person name="Phunkhang P."/>
            <person name="Pierre F."/>
            <person name="Priest M."/>
            <person name="Raghuraman S."/>
            <person name="Rege F."/>
            <person name="Reyes R."/>
            <person name="Rise C."/>
            <person name="Rogov P."/>
            <person name="Ross K."/>
            <person name="Ryan E."/>
            <person name="Settipalli S."/>
            <person name="Shea T."/>
            <person name="Sherpa N."/>
            <person name="Shi L."/>
            <person name="Shih D."/>
            <person name="Sparrow T."/>
            <person name="Spaulding J."/>
            <person name="Stalker J."/>
            <person name="Stange-Thomann N."/>
            <person name="Stavropoulos S."/>
            <person name="Stone C."/>
            <person name="Strader C."/>
            <person name="Tesfaye S."/>
            <person name="Thomson T."/>
            <person name="Thoulutsang Y."/>
            <person name="Thoulutsang D."/>
            <person name="Topham K."/>
            <person name="Topping I."/>
            <person name="Tsamla T."/>
            <person name="Vassiliev H."/>
            <person name="Vo A."/>
            <person name="Wangchuk T."/>
            <person name="Wangdi T."/>
            <person name="Weiand M."/>
            <person name="Wilkinson J."/>
            <person name="Wilson A."/>
            <person name="Yadav S."/>
            <person name="Young G."/>
            <person name="Yu Q."/>
            <person name="Zembek L."/>
            <person name="Zhong D."/>
            <person name="Zimmer A."/>
            <person name="Zwirko Z."/>
            <person name="Jaffe D.B."/>
            <person name="Alvarez P."/>
            <person name="Brockman W."/>
            <person name="Butler J."/>
            <person name="Chin C."/>
            <person name="Gnerre S."/>
            <person name="Grabherr M."/>
            <person name="Kleber M."/>
            <person name="Mauceli E."/>
            <person name="MacCallum I."/>
        </authorList>
    </citation>
    <scope>NUCLEOTIDE SEQUENCE [LARGE SCALE GENOMIC DNA]</scope>
    <source>
        <strain evidence="8">Tucson 15010-1051.87</strain>
    </source>
</reference>
<evidence type="ECO:0000313" key="8">
    <source>
        <dbReference type="Proteomes" id="UP000008792"/>
    </source>
</evidence>
<dbReference type="InterPro" id="IPR000734">
    <property type="entry name" value="TAG_lipase"/>
</dbReference>
<evidence type="ECO:0000256" key="2">
    <source>
        <dbReference type="ARBA" id="ARBA00010701"/>
    </source>
</evidence>
<feature type="signal peptide" evidence="5">
    <location>
        <begin position="1"/>
        <end position="21"/>
    </location>
</feature>
<name>B4LSN1_DROVI</name>
<dbReference type="GO" id="GO:0005615">
    <property type="term" value="C:extracellular space"/>
    <property type="evidence" value="ECO:0007669"/>
    <property type="project" value="TreeGrafter"/>
</dbReference>
<accession>B4LSN1</accession>
<comment type="subcellular location">
    <subcellularLocation>
        <location evidence="1">Secreted</location>
    </subcellularLocation>
</comment>
<dbReference type="KEGG" id="dvi:6627962"/>
<dbReference type="EMBL" id="CH940649">
    <property type="protein sequence ID" value="EDW63770.2"/>
    <property type="molecule type" value="Genomic_DNA"/>
</dbReference>
<dbReference type="Proteomes" id="UP000008792">
    <property type="component" value="Unassembled WGS sequence"/>
</dbReference>
<gene>
    <name evidence="7" type="primary">Dvir\GJ16514</name>
    <name evidence="7" type="ORF">Dvir_GJ16514</name>
</gene>
<evidence type="ECO:0000256" key="5">
    <source>
        <dbReference type="SAM" id="SignalP"/>
    </source>
</evidence>
<protein>
    <recommendedName>
        <fullName evidence="6">Lipase domain-containing protein</fullName>
    </recommendedName>
</protein>
<dbReference type="SUPFAM" id="SSF53474">
    <property type="entry name" value="alpha/beta-Hydrolases"/>
    <property type="match status" value="1"/>
</dbReference>
<comment type="similarity">
    <text evidence="2 4">Belongs to the AB hydrolase superfamily. Lipase family.</text>
</comment>
<sequence>MIKLWLLLGFFSFYFLLEASANSTLISPKCKIYPPCFRVQHNVCPNSNISFVLHNNETLGGRQLNPANSQDFPANTKRMLTVLLHSFASNLNTAPIPDVRARLLAISTNNIISVDYSKLVFYPCFSESVHNADFASVCIAEYLGVLLRNKLVLSNEVLIIGFGLGIHVGDYVAKMLSDTDLKERKEFANLDRSLTAKSFASNATNKKLDNQGFSLKDIMLSIK</sequence>
<dbReference type="InterPro" id="IPR029058">
    <property type="entry name" value="AB_hydrolase_fold"/>
</dbReference>
<organism evidence="7 8">
    <name type="scientific">Drosophila virilis</name>
    <name type="common">Fruit fly</name>
    <dbReference type="NCBI Taxonomy" id="7244"/>
    <lineage>
        <taxon>Eukaryota</taxon>
        <taxon>Metazoa</taxon>
        <taxon>Ecdysozoa</taxon>
        <taxon>Arthropoda</taxon>
        <taxon>Hexapoda</taxon>
        <taxon>Insecta</taxon>
        <taxon>Pterygota</taxon>
        <taxon>Neoptera</taxon>
        <taxon>Endopterygota</taxon>
        <taxon>Diptera</taxon>
        <taxon>Brachycera</taxon>
        <taxon>Muscomorpha</taxon>
        <taxon>Ephydroidea</taxon>
        <taxon>Drosophilidae</taxon>
        <taxon>Drosophila</taxon>
    </lineage>
</organism>
<dbReference type="GO" id="GO:0017171">
    <property type="term" value="F:serine hydrolase activity"/>
    <property type="evidence" value="ECO:0007669"/>
    <property type="project" value="TreeGrafter"/>
</dbReference>
<dbReference type="AlphaFoldDB" id="B4LSN1"/>
<evidence type="ECO:0000256" key="3">
    <source>
        <dbReference type="ARBA" id="ARBA00022525"/>
    </source>
</evidence>
<proteinExistence type="inferred from homology"/>
<dbReference type="InterPro" id="IPR013818">
    <property type="entry name" value="Lipase"/>
</dbReference>
<feature type="domain" description="Lipase" evidence="6">
    <location>
        <begin position="46"/>
        <end position="177"/>
    </location>
</feature>
<dbReference type="PANTHER" id="PTHR11610:SF177">
    <property type="entry name" value="IP13478P-RELATED"/>
    <property type="match status" value="1"/>
</dbReference>
<dbReference type="GO" id="GO:0016042">
    <property type="term" value="P:lipid catabolic process"/>
    <property type="evidence" value="ECO:0007669"/>
    <property type="project" value="TreeGrafter"/>
</dbReference>